<keyword evidence="3" id="KW-1185">Reference proteome</keyword>
<proteinExistence type="predicted"/>
<organism evidence="2 3">
    <name type="scientific">Plasmodiophora brassicae</name>
    <name type="common">Clubroot disease agent</name>
    <dbReference type="NCBI Taxonomy" id="37360"/>
    <lineage>
        <taxon>Eukaryota</taxon>
        <taxon>Sar</taxon>
        <taxon>Rhizaria</taxon>
        <taxon>Endomyxa</taxon>
        <taxon>Phytomyxea</taxon>
        <taxon>Plasmodiophorida</taxon>
        <taxon>Plasmodiophoridae</taxon>
        <taxon>Plasmodiophora</taxon>
    </lineage>
</organism>
<feature type="compositionally biased region" description="Basic and acidic residues" evidence="1">
    <location>
        <begin position="96"/>
        <end position="107"/>
    </location>
</feature>
<dbReference type="EMBL" id="CDSF01000081">
    <property type="protein sequence ID" value="CEO97971.1"/>
    <property type="molecule type" value="Genomic_DNA"/>
</dbReference>
<feature type="region of interest" description="Disordered" evidence="1">
    <location>
        <begin position="96"/>
        <end position="116"/>
    </location>
</feature>
<gene>
    <name evidence="2" type="ORF">PBRA_006085</name>
</gene>
<sequence length="116" mass="13099">MNRSRMNRRSLVTVTIRFCMQRMRIDTDDRPRMTSNVFSGHLSMSWLCPIWVVMRTALMASRTTTTIASCSQEPELNEDRQVQVALVVGLAGELPEHVGQAHDDNDHGQGQADQQA</sequence>
<accession>A0A0G4IS81</accession>
<name>A0A0G4IS81_PLABS</name>
<dbReference type="AlphaFoldDB" id="A0A0G4IS81"/>
<protein>
    <submittedName>
        <fullName evidence="2">Uncharacterized protein</fullName>
    </submittedName>
</protein>
<evidence type="ECO:0000313" key="3">
    <source>
        <dbReference type="Proteomes" id="UP000039324"/>
    </source>
</evidence>
<dbReference type="Proteomes" id="UP000039324">
    <property type="component" value="Unassembled WGS sequence"/>
</dbReference>
<evidence type="ECO:0000313" key="2">
    <source>
        <dbReference type="EMBL" id="CEO97971.1"/>
    </source>
</evidence>
<evidence type="ECO:0000256" key="1">
    <source>
        <dbReference type="SAM" id="MobiDB-lite"/>
    </source>
</evidence>
<reference evidence="2 3" key="1">
    <citation type="submission" date="2015-02" db="EMBL/GenBank/DDBJ databases">
        <authorList>
            <person name="Chooi Y.-H."/>
        </authorList>
    </citation>
    <scope>NUCLEOTIDE SEQUENCE [LARGE SCALE GENOMIC DNA]</scope>
    <source>
        <strain evidence="2">E3</strain>
    </source>
</reference>